<accession>A0A917TAN6</accession>
<organism evidence="1 2">
    <name type="scientific">Nakamurella endophytica</name>
    <dbReference type="NCBI Taxonomy" id="1748367"/>
    <lineage>
        <taxon>Bacteria</taxon>
        <taxon>Bacillati</taxon>
        <taxon>Actinomycetota</taxon>
        <taxon>Actinomycetes</taxon>
        <taxon>Nakamurellales</taxon>
        <taxon>Nakamurellaceae</taxon>
        <taxon>Nakamurella</taxon>
    </lineage>
</organism>
<sequence>MSVVKEVDRPGLGTRVLMTGTGVLVSSALVCGLGQVATSTEAVGQPTVAHEVSTTTSTGIEDFVINPVIRQGAVRDAENKVAAPAAVMQSGLADRRRAATILPASFWGRTWDYTQCIVGAGVPLGVAIYFAAEIGTRIAFNALLNINRSIIPGVSGPMMRWYAQQVWNACSRFINS</sequence>
<keyword evidence="2" id="KW-1185">Reference proteome</keyword>
<evidence type="ECO:0000313" key="2">
    <source>
        <dbReference type="Proteomes" id="UP000655208"/>
    </source>
</evidence>
<proteinExistence type="predicted"/>
<dbReference type="EMBL" id="BMNA01000015">
    <property type="protein sequence ID" value="GGM16049.1"/>
    <property type="molecule type" value="Genomic_DNA"/>
</dbReference>
<comment type="caution">
    <text evidence="1">The sequence shown here is derived from an EMBL/GenBank/DDBJ whole genome shotgun (WGS) entry which is preliminary data.</text>
</comment>
<gene>
    <name evidence="1" type="ORF">GCM10011594_40070</name>
</gene>
<reference evidence="1" key="2">
    <citation type="submission" date="2020-09" db="EMBL/GenBank/DDBJ databases">
        <authorList>
            <person name="Sun Q."/>
            <person name="Zhou Y."/>
        </authorList>
    </citation>
    <scope>NUCLEOTIDE SEQUENCE</scope>
    <source>
        <strain evidence="1">CGMCC 4.7308</strain>
    </source>
</reference>
<dbReference type="Proteomes" id="UP000655208">
    <property type="component" value="Unassembled WGS sequence"/>
</dbReference>
<dbReference type="RefSeq" id="WP_188944642.1">
    <property type="nucleotide sequence ID" value="NZ_BMNA01000015.1"/>
</dbReference>
<dbReference type="AlphaFoldDB" id="A0A917TAN6"/>
<evidence type="ECO:0000313" key="1">
    <source>
        <dbReference type="EMBL" id="GGM16049.1"/>
    </source>
</evidence>
<reference evidence="1" key="1">
    <citation type="journal article" date="2014" name="Int. J. Syst. Evol. Microbiol.">
        <title>Complete genome sequence of Corynebacterium casei LMG S-19264T (=DSM 44701T), isolated from a smear-ripened cheese.</title>
        <authorList>
            <consortium name="US DOE Joint Genome Institute (JGI-PGF)"/>
            <person name="Walter F."/>
            <person name="Albersmeier A."/>
            <person name="Kalinowski J."/>
            <person name="Ruckert C."/>
        </authorList>
    </citation>
    <scope>NUCLEOTIDE SEQUENCE</scope>
    <source>
        <strain evidence="1">CGMCC 4.7308</strain>
    </source>
</reference>
<protein>
    <submittedName>
        <fullName evidence="1">Uncharacterized protein</fullName>
    </submittedName>
</protein>
<name>A0A917TAN6_9ACTN</name>